<sequence>MDSFIVFLILYTLFIIFDLVPSFKKEEKKVLFFSIPVYILTFMLDTMFSFGSNLVNPNQAITDFISSVFHIS</sequence>
<evidence type="ECO:0000313" key="3">
    <source>
        <dbReference type="Proteomes" id="UP000297714"/>
    </source>
</evidence>
<dbReference type="EMBL" id="SRMQ01000009">
    <property type="protein sequence ID" value="TGJ75983.1"/>
    <property type="molecule type" value="Genomic_DNA"/>
</dbReference>
<reference evidence="2 3" key="1">
    <citation type="submission" date="2019-04" db="EMBL/GenBank/DDBJ databases">
        <authorList>
            <person name="Poehlein A."/>
            <person name="Bengelsdorf F.R."/>
            <person name="Duerre P."/>
            <person name="Daniel R."/>
        </authorList>
    </citation>
    <scope>NUCLEOTIDE SEQUENCE [LARGE SCALE GENOMIC DNA]</scope>
    <source>
        <strain evidence="2 3">BS-1</strain>
    </source>
</reference>
<organism evidence="2 3">
    <name type="scientific">Caproiciproducens galactitolivorans</name>
    <dbReference type="NCBI Taxonomy" id="642589"/>
    <lineage>
        <taxon>Bacteria</taxon>
        <taxon>Bacillati</taxon>
        <taxon>Bacillota</taxon>
        <taxon>Clostridia</taxon>
        <taxon>Eubacteriales</taxon>
        <taxon>Acutalibacteraceae</taxon>
        <taxon>Caproiciproducens</taxon>
    </lineage>
</organism>
<keyword evidence="1" id="KW-0472">Membrane</keyword>
<feature type="transmembrane region" description="Helical" evidence="1">
    <location>
        <begin position="6"/>
        <end position="23"/>
    </location>
</feature>
<gene>
    <name evidence="2" type="ORF">CAGA_19590</name>
</gene>
<keyword evidence="3" id="KW-1185">Reference proteome</keyword>
<evidence type="ECO:0000313" key="2">
    <source>
        <dbReference type="EMBL" id="TGJ75983.1"/>
    </source>
</evidence>
<dbReference type="Proteomes" id="UP000297714">
    <property type="component" value="Unassembled WGS sequence"/>
</dbReference>
<proteinExistence type="predicted"/>
<dbReference type="AlphaFoldDB" id="A0A4Z0YB02"/>
<comment type="caution">
    <text evidence="2">The sequence shown here is derived from an EMBL/GenBank/DDBJ whole genome shotgun (WGS) entry which is preliminary data.</text>
</comment>
<protein>
    <submittedName>
        <fullName evidence="2">Uncharacterized protein</fullName>
    </submittedName>
</protein>
<accession>A0A4Z0YB02</accession>
<keyword evidence="1" id="KW-0812">Transmembrane</keyword>
<name>A0A4Z0YB02_9FIRM</name>
<feature type="transmembrane region" description="Helical" evidence="1">
    <location>
        <begin position="30"/>
        <end position="50"/>
    </location>
</feature>
<evidence type="ECO:0000256" key="1">
    <source>
        <dbReference type="SAM" id="Phobius"/>
    </source>
</evidence>
<keyword evidence="1" id="KW-1133">Transmembrane helix</keyword>